<evidence type="ECO:0008006" key="7">
    <source>
        <dbReference type="Google" id="ProtNLM"/>
    </source>
</evidence>
<evidence type="ECO:0000259" key="3">
    <source>
        <dbReference type="Pfam" id="PF01498"/>
    </source>
</evidence>
<dbReference type="Gene3D" id="3.40.50.720">
    <property type="entry name" value="NAD(P)-binding Rossmann-like Domain"/>
    <property type="match status" value="1"/>
</dbReference>
<dbReference type="Pfam" id="PF01498">
    <property type="entry name" value="HTH_Tnp_Tc3_2"/>
    <property type="match status" value="1"/>
</dbReference>
<dbReference type="Pfam" id="PF07993">
    <property type="entry name" value="NAD_binding_4"/>
    <property type="match status" value="2"/>
</dbReference>
<evidence type="ECO:0000256" key="1">
    <source>
        <dbReference type="ARBA" id="ARBA00022450"/>
    </source>
</evidence>
<dbReference type="Gene3D" id="3.30.300.30">
    <property type="match status" value="1"/>
</dbReference>
<sequence length="533" mass="59395">MTQALRDVPSPGRSAPRPRLHCRDGLVASLMGTLIRDFRIELDEIDNNLSQSPLICDCKTLVRRDRYEEQILVSYIVHKAAEWRRFLAARAIDDIEDECIEMDSASTSAGFAAEVEKQLKKASGIATEETEEGDPVHARVLGSCLVKDILERIHRELKLVAYIRGVKDASAELDRLKRSPAVYELWNDQWLPRLSCVVGDPLQPKLGMSELNWQRIAREPHKVIYNSASSFSNKGKPETFVFVSSTSVLDTDHYIKLSEEQVRTGQCAIYKSNDMRGSRCRLGNGYGQTKWVPEQLVREAGNRGLIESVIRAGYVLGDMLTGFCNMDDFLVRMLKDCVQLAARPRIVKTVNAVHVNHVSRLVVASALNPIADGVNGIHVTAHPKVTHELIPIHHRILRLQSARTTRAQALALKISGRFSNEEIERTTGMTATSVNPIVDRGIERGLDLNHPVILDVHVANGPRLGRPSKQAEAKDRILEKVRRDGRQKSCARIAAESDGQVSAMTVWRILRSAGIERSKPTLKPGPAKEENGS</sequence>
<feature type="domain" description="Thioester reductase (TE)" evidence="4">
    <location>
        <begin position="141"/>
        <end position="230"/>
    </location>
</feature>
<proteinExistence type="predicted"/>
<accession>A0A553I6Q9</accession>
<dbReference type="InterPro" id="IPR036291">
    <property type="entry name" value="NAD(P)-bd_dom_sf"/>
</dbReference>
<reference evidence="6" key="1">
    <citation type="submission" date="2019-06" db="EMBL/GenBank/DDBJ databases">
        <title>Draft genome sequence of the griseofulvin-producing fungus Xylaria cubensis strain G536.</title>
        <authorList>
            <person name="Mead M.E."/>
            <person name="Raja H.A."/>
            <person name="Steenwyk J.L."/>
            <person name="Knowles S.L."/>
            <person name="Oberlies N.H."/>
            <person name="Rokas A."/>
        </authorList>
    </citation>
    <scope>NUCLEOTIDE SEQUENCE [LARGE SCALE GENOMIC DNA]</scope>
    <source>
        <strain evidence="6">G536</strain>
    </source>
</reference>
<name>A0A553I6Q9_9PEZI</name>
<keyword evidence="2" id="KW-0597">Phosphoprotein</keyword>
<dbReference type="STRING" id="2512241.A0A553I6Q9"/>
<evidence type="ECO:0000256" key="2">
    <source>
        <dbReference type="ARBA" id="ARBA00022553"/>
    </source>
</evidence>
<keyword evidence="1" id="KW-0596">Phosphopantetheine</keyword>
<dbReference type="InterPro" id="IPR045851">
    <property type="entry name" value="AMP-bd_C_sf"/>
</dbReference>
<evidence type="ECO:0000313" key="6">
    <source>
        <dbReference type="Proteomes" id="UP000319160"/>
    </source>
</evidence>
<dbReference type="PANTHER" id="PTHR44845:SF1">
    <property type="entry name" value="L-2-AMINOADIPATE REDUCTASE"/>
    <property type="match status" value="1"/>
</dbReference>
<protein>
    <recommendedName>
        <fullName evidence="7">Thioester reductase (TE) domain-containing protein</fullName>
    </recommendedName>
</protein>
<dbReference type="InterPro" id="IPR013120">
    <property type="entry name" value="FAR_NAD-bd"/>
</dbReference>
<feature type="domain" description="Transposase Tc1-like" evidence="3">
    <location>
        <begin position="474"/>
        <end position="528"/>
    </location>
</feature>
<dbReference type="PANTHER" id="PTHR44845">
    <property type="entry name" value="CARRIER DOMAIN-CONTAINING PROTEIN"/>
    <property type="match status" value="1"/>
</dbReference>
<evidence type="ECO:0000313" key="5">
    <source>
        <dbReference type="EMBL" id="TRX95883.1"/>
    </source>
</evidence>
<gene>
    <name evidence="5" type="ORF">FHL15_003025</name>
</gene>
<evidence type="ECO:0000259" key="4">
    <source>
        <dbReference type="Pfam" id="PF07993"/>
    </source>
</evidence>
<organism evidence="5 6">
    <name type="scientific">Xylaria flabelliformis</name>
    <dbReference type="NCBI Taxonomy" id="2512241"/>
    <lineage>
        <taxon>Eukaryota</taxon>
        <taxon>Fungi</taxon>
        <taxon>Dikarya</taxon>
        <taxon>Ascomycota</taxon>
        <taxon>Pezizomycotina</taxon>
        <taxon>Sordariomycetes</taxon>
        <taxon>Xylariomycetidae</taxon>
        <taxon>Xylariales</taxon>
        <taxon>Xylariaceae</taxon>
        <taxon>Xylaria</taxon>
    </lineage>
</organism>
<feature type="domain" description="Thioester reductase (TE)" evidence="4">
    <location>
        <begin position="233"/>
        <end position="360"/>
    </location>
</feature>
<dbReference type="InterPro" id="IPR002492">
    <property type="entry name" value="Transposase_Tc1-like"/>
</dbReference>
<dbReference type="GO" id="GO:0015074">
    <property type="term" value="P:DNA integration"/>
    <property type="evidence" value="ECO:0007669"/>
    <property type="project" value="InterPro"/>
</dbReference>
<dbReference type="OrthoDB" id="5415741at2759"/>
<keyword evidence="6" id="KW-1185">Reference proteome</keyword>
<comment type="caution">
    <text evidence="5">The sequence shown here is derived from an EMBL/GenBank/DDBJ whole genome shotgun (WGS) entry which is preliminary data.</text>
</comment>
<dbReference type="GO" id="GO:0003677">
    <property type="term" value="F:DNA binding"/>
    <property type="evidence" value="ECO:0007669"/>
    <property type="project" value="InterPro"/>
</dbReference>
<dbReference type="GO" id="GO:0006313">
    <property type="term" value="P:DNA transposition"/>
    <property type="evidence" value="ECO:0007669"/>
    <property type="project" value="InterPro"/>
</dbReference>
<dbReference type="SUPFAM" id="SSF51735">
    <property type="entry name" value="NAD(P)-binding Rossmann-fold domains"/>
    <property type="match status" value="1"/>
</dbReference>
<dbReference type="EMBL" id="VFLP01000013">
    <property type="protein sequence ID" value="TRX95883.1"/>
    <property type="molecule type" value="Genomic_DNA"/>
</dbReference>
<dbReference type="Proteomes" id="UP000319160">
    <property type="component" value="Unassembled WGS sequence"/>
</dbReference>
<dbReference type="AlphaFoldDB" id="A0A553I6Q9"/>